<evidence type="ECO:0000256" key="4">
    <source>
        <dbReference type="SAM" id="Phobius"/>
    </source>
</evidence>
<gene>
    <name evidence="5" type="ORF">BSAL_07160</name>
</gene>
<dbReference type="NCBIfam" id="TIGR00055">
    <property type="entry name" value="uppS"/>
    <property type="match status" value="1"/>
</dbReference>
<protein>
    <submittedName>
        <fullName evidence="5">Cis-isopentenyltransferase, putative</fullName>
    </submittedName>
</protein>
<feature type="transmembrane region" description="Helical" evidence="4">
    <location>
        <begin position="51"/>
        <end position="72"/>
    </location>
</feature>
<dbReference type="GO" id="GO:0016094">
    <property type="term" value="P:polyprenol biosynthetic process"/>
    <property type="evidence" value="ECO:0007669"/>
    <property type="project" value="TreeGrafter"/>
</dbReference>
<evidence type="ECO:0000256" key="2">
    <source>
        <dbReference type="ARBA" id="ARBA00022679"/>
    </source>
</evidence>
<dbReference type="GO" id="GO:0045547">
    <property type="term" value="F:ditrans,polycis-polyprenyl diphosphate synthase [(2E,6E)-farnesyl diphosphate specific] activity"/>
    <property type="evidence" value="ECO:0007669"/>
    <property type="project" value="TreeGrafter"/>
</dbReference>
<dbReference type="Proteomes" id="UP000051952">
    <property type="component" value="Unassembled WGS sequence"/>
</dbReference>
<dbReference type="OMA" id="ECAYSEF"/>
<evidence type="ECO:0000256" key="1">
    <source>
        <dbReference type="ARBA" id="ARBA00005432"/>
    </source>
</evidence>
<dbReference type="SUPFAM" id="SSF64005">
    <property type="entry name" value="Undecaprenyl diphosphate synthase"/>
    <property type="match status" value="1"/>
</dbReference>
<dbReference type="InterPro" id="IPR001441">
    <property type="entry name" value="UPP_synth-like"/>
</dbReference>
<dbReference type="Gene3D" id="3.40.1180.10">
    <property type="entry name" value="Decaprenyl diphosphate synthase-like"/>
    <property type="match status" value="1"/>
</dbReference>
<proteinExistence type="inferred from homology"/>
<feature type="region of interest" description="Disordered" evidence="3">
    <location>
        <begin position="181"/>
        <end position="208"/>
    </location>
</feature>
<feature type="compositionally biased region" description="Basic and acidic residues" evidence="3">
    <location>
        <begin position="181"/>
        <end position="191"/>
    </location>
</feature>
<dbReference type="HAMAP" id="MF_01139">
    <property type="entry name" value="ISPT"/>
    <property type="match status" value="1"/>
</dbReference>
<dbReference type="AlphaFoldDB" id="A0A0S4JA70"/>
<keyword evidence="4" id="KW-0812">Transmembrane</keyword>
<dbReference type="GO" id="GO:0005783">
    <property type="term" value="C:endoplasmic reticulum"/>
    <property type="evidence" value="ECO:0007669"/>
    <property type="project" value="TreeGrafter"/>
</dbReference>
<dbReference type="PANTHER" id="PTHR10291:SF43">
    <property type="entry name" value="DEHYDRODOLICHYL DIPHOSPHATE SYNTHASE COMPLEX SUBUNIT DHDDS"/>
    <property type="match status" value="1"/>
</dbReference>
<keyword evidence="6" id="KW-1185">Reference proteome</keyword>
<dbReference type="VEuPathDB" id="TriTrypDB:BSAL_07160"/>
<evidence type="ECO:0000313" key="5">
    <source>
        <dbReference type="EMBL" id="CUG86877.1"/>
    </source>
</evidence>
<dbReference type="PANTHER" id="PTHR10291">
    <property type="entry name" value="DEHYDRODOLICHYL DIPHOSPHATE SYNTHASE FAMILY MEMBER"/>
    <property type="match status" value="1"/>
</dbReference>
<dbReference type="CDD" id="cd00475">
    <property type="entry name" value="Cis_IPPS"/>
    <property type="match status" value="1"/>
</dbReference>
<reference evidence="6" key="1">
    <citation type="submission" date="2015-09" db="EMBL/GenBank/DDBJ databases">
        <authorList>
            <consortium name="Pathogen Informatics"/>
        </authorList>
    </citation>
    <scope>NUCLEOTIDE SEQUENCE [LARGE SCALE GENOMIC DNA]</scope>
    <source>
        <strain evidence="6">Lake Konstanz</strain>
    </source>
</reference>
<dbReference type="Pfam" id="PF01255">
    <property type="entry name" value="Prenyltransf"/>
    <property type="match status" value="1"/>
</dbReference>
<evidence type="ECO:0000313" key="6">
    <source>
        <dbReference type="Proteomes" id="UP000051952"/>
    </source>
</evidence>
<keyword evidence="4" id="KW-1133">Transmembrane helix</keyword>
<dbReference type="InterPro" id="IPR036424">
    <property type="entry name" value="UPP_synth-like_sf"/>
</dbReference>
<feature type="compositionally biased region" description="Low complexity" evidence="3">
    <location>
        <begin position="195"/>
        <end position="206"/>
    </location>
</feature>
<name>A0A0S4JA70_BODSA</name>
<sequence length="444" mass="50121">MSDQLSFYPNGHPITISRTLSEPQWLVDTLPSSSYNGSIADVDVLVGSFEMLGMSLSLGLACVYFASLWFLYQENRTRTSPTPQLPPGRTWVEVAVLTLLSGLTRIERCAKLFPKNLRVFKVKKTDVLGAVVSHESYGCVGHLAQSTSESTAVHADHGLRHLAVIMDGNRRYGRLLMKEKSNEQQKVDQRNENLPAGPSAAASPKSNGKDLLRIMATSPLNGHRAGGEKLMEVIEHCVAHHIEMLTVYAFSTENWSRTQEEIDVLMFLFEHFFQRIRECASKSGIFIRFISTEPQLLPPHIFSLMKAVEEETRKISPRRIVVNCCVSYGGRSEIVRACQRLADRHAAQNEPILFTEEALQREMLRSVTQSDHEELDQNLLEDFGGVEPQVLLRTSGEARISNFLMYETAYSELVFIDKAWPEVDEGDIKSVIGEFCRRQRRFGK</sequence>
<evidence type="ECO:0000256" key="3">
    <source>
        <dbReference type="SAM" id="MobiDB-lite"/>
    </source>
</evidence>
<dbReference type="OrthoDB" id="4173905at2759"/>
<organism evidence="5 6">
    <name type="scientific">Bodo saltans</name>
    <name type="common">Flagellated protozoan</name>
    <dbReference type="NCBI Taxonomy" id="75058"/>
    <lineage>
        <taxon>Eukaryota</taxon>
        <taxon>Discoba</taxon>
        <taxon>Euglenozoa</taxon>
        <taxon>Kinetoplastea</taxon>
        <taxon>Metakinetoplastina</taxon>
        <taxon>Eubodonida</taxon>
        <taxon>Bodonidae</taxon>
        <taxon>Bodo</taxon>
    </lineage>
</organism>
<comment type="similarity">
    <text evidence="1">Belongs to the UPP synthase family.</text>
</comment>
<keyword evidence="2 5" id="KW-0808">Transferase</keyword>
<keyword evidence="4" id="KW-0472">Membrane</keyword>
<dbReference type="EMBL" id="CYKH01001400">
    <property type="protein sequence ID" value="CUG86877.1"/>
    <property type="molecule type" value="Genomic_DNA"/>
</dbReference>
<accession>A0A0S4JA70</accession>